<evidence type="ECO:0000256" key="10">
    <source>
        <dbReference type="PIRSR" id="PIRSR035805-2"/>
    </source>
</evidence>
<name>A0A0G0Z417_9BACT</name>
<comment type="subcellular location">
    <subcellularLocation>
        <location evidence="8">Cytoplasm</location>
    </subcellularLocation>
</comment>
<evidence type="ECO:0000256" key="9">
    <source>
        <dbReference type="PIRSR" id="PIRSR035805-1"/>
    </source>
</evidence>
<dbReference type="GO" id="GO:0005524">
    <property type="term" value="F:ATP binding"/>
    <property type="evidence" value="ECO:0007669"/>
    <property type="project" value="UniProtKB-UniRule"/>
</dbReference>
<evidence type="ECO:0000313" key="14">
    <source>
        <dbReference type="Proteomes" id="UP000033854"/>
    </source>
</evidence>
<keyword evidence="8" id="KW-0479">Metal-binding</keyword>
<dbReference type="EC" id="2.7.1.21" evidence="2 8"/>
<accession>A0A0G0Z417</accession>
<comment type="catalytic activity">
    <reaction evidence="8 11">
        <text>thymidine + ATP = dTMP + ADP + H(+)</text>
        <dbReference type="Rhea" id="RHEA:19129"/>
        <dbReference type="ChEBI" id="CHEBI:15378"/>
        <dbReference type="ChEBI" id="CHEBI:17748"/>
        <dbReference type="ChEBI" id="CHEBI:30616"/>
        <dbReference type="ChEBI" id="CHEBI:63528"/>
        <dbReference type="ChEBI" id="CHEBI:456216"/>
        <dbReference type="EC" id="2.7.1.21"/>
    </reaction>
</comment>
<evidence type="ECO:0000256" key="8">
    <source>
        <dbReference type="HAMAP-Rule" id="MF_00124"/>
    </source>
</evidence>
<keyword evidence="8" id="KW-0963">Cytoplasm</keyword>
<feature type="binding site" evidence="10">
    <location>
        <position position="182"/>
    </location>
    <ligand>
        <name>substrate</name>
    </ligand>
</feature>
<feature type="binding site" evidence="8">
    <location>
        <position position="150"/>
    </location>
    <ligand>
        <name>Zn(2+)</name>
        <dbReference type="ChEBI" id="CHEBI:29105"/>
    </ligand>
</feature>
<feature type="active site" description="Proton acceptor" evidence="8 9">
    <location>
        <position position="85"/>
    </location>
</feature>
<feature type="binding site" evidence="8">
    <location>
        <position position="141"/>
    </location>
    <ligand>
        <name>Zn(2+)</name>
        <dbReference type="ChEBI" id="CHEBI:29105"/>
    </ligand>
</feature>
<reference evidence="13 14" key="1">
    <citation type="journal article" date="2015" name="Nature">
        <title>rRNA introns, odd ribosomes, and small enigmatic genomes across a large radiation of phyla.</title>
        <authorList>
            <person name="Brown C.T."/>
            <person name="Hug L.A."/>
            <person name="Thomas B.C."/>
            <person name="Sharon I."/>
            <person name="Castelle C.J."/>
            <person name="Singh A."/>
            <person name="Wilkins M.J."/>
            <person name="Williams K.H."/>
            <person name="Banfield J.F."/>
        </authorList>
    </citation>
    <scope>NUCLEOTIDE SEQUENCE [LARGE SCALE GENOMIC DNA]</scope>
</reference>
<dbReference type="Gene3D" id="3.40.50.300">
    <property type="entry name" value="P-loop containing nucleotide triphosphate hydrolases"/>
    <property type="match status" value="1"/>
</dbReference>
<keyword evidence="4 8" id="KW-0808">Transferase</keyword>
<feature type="binding site" evidence="8">
    <location>
        <begin position="84"/>
        <end position="87"/>
    </location>
    <ligand>
        <name>ATP</name>
        <dbReference type="ChEBI" id="CHEBI:30616"/>
    </ligand>
</feature>
<dbReference type="InterPro" id="IPR027417">
    <property type="entry name" value="P-loop_NTPase"/>
</dbReference>
<keyword evidence="8" id="KW-0862">Zinc</keyword>
<dbReference type="SUPFAM" id="SSF52540">
    <property type="entry name" value="P-loop containing nucleoside triphosphate hydrolases"/>
    <property type="match status" value="1"/>
</dbReference>
<dbReference type="Pfam" id="PF00265">
    <property type="entry name" value="TK"/>
    <property type="match status" value="1"/>
</dbReference>
<evidence type="ECO:0000256" key="1">
    <source>
        <dbReference type="ARBA" id="ARBA00007587"/>
    </source>
</evidence>
<dbReference type="PANTHER" id="PTHR11441">
    <property type="entry name" value="THYMIDINE KINASE"/>
    <property type="match status" value="1"/>
</dbReference>
<feature type="binding site" evidence="10">
    <location>
        <begin position="173"/>
        <end position="176"/>
    </location>
    <ligand>
        <name>substrate</name>
    </ligand>
</feature>
<dbReference type="Gene3D" id="3.30.60.20">
    <property type="match status" value="1"/>
</dbReference>
<organism evidence="13 14">
    <name type="scientific">Candidatus Collierbacteria bacterium GW2011_GWA2_42_17</name>
    <dbReference type="NCBI Taxonomy" id="1618378"/>
    <lineage>
        <taxon>Bacteria</taxon>
        <taxon>Candidatus Collieribacteriota</taxon>
    </lineage>
</organism>
<dbReference type="InterPro" id="IPR001267">
    <property type="entry name" value="Thymidine_kinase"/>
</dbReference>
<comment type="similarity">
    <text evidence="1 8 12">Belongs to the thymidine kinase family.</text>
</comment>
<dbReference type="GO" id="GO:0071897">
    <property type="term" value="P:DNA biosynthetic process"/>
    <property type="evidence" value="ECO:0007669"/>
    <property type="project" value="UniProtKB-KW"/>
</dbReference>
<dbReference type="GO" id="GO:0005829">
    <property type="term" value="C:cytosol"/>
    <property type="evidence" value="ECO:0007669"/>
    <property type="project" value="TreeGrafter"/>
</dbReference>
<proteinExistence type="inferred from homology"/>
<keyword evidence="7 8" id="KW-0067">ATP-binding</keyword>
<evidence type="ECO:0000256" key="6">
    <source>
        <dbReference type="ARBA" id="ARBA00022777"/>
    </source>
</evidence>
<dbReference type="SUPFAM" id="SSF57716">
    <property type="entry name" value="Glucocorticoid receptor-like (DNA-binding domain)"/>
    <property type="match status" value="1"/>
</dbReference>
<evidence type="ECO:0000256" key="4">
    <source>
        <dbReference type="ARBA" id="ARBA00022679"/>
    </source>
</evidence>
<gene>
    <name evidence="8" type="primary">tdk</name>
    <name evidence="13" type="ORF">UV06_C0001G0223</name>
</gene>
<feature type="binding site" evidence="8">
    <location>
        <begin position="10"/>
        <end position="17"/>
    </location>
    <ligand>
        <name>ATP</name>
        <dbReference type="ChEBI" id="CHEBI:30616"/>
    </ligand>
</feature>
<dbReference type="AlphaFoldDB" id="A0A0G0Z417"/>
<dbReference type="PIRSF" id="PIRSF035805">
    <property type="entry name" value="TK_cell"/>
    <property type="match status" value="1"/>
</dbReference>
<evidence type="ECO:0000256" key="7">
    <source>
        <dbReference type="ARBA" id="ARBA00022840"/>
    </source>
</evidence>
<dbReference type="GO" id="GO:0046104">
    <property type="term" value="P:thymidine metabolic process"/>
    <property type="evidence" value="ECO:0007669"/>
    <property type="project" value="TreeGrafter"/>
</dbReference>
<comment type="caution">
    <text evidence="13">The sequence shown here is derived from an EMBL/GenBank/DDBJ whole genome shotgun (WGS) entry which is preliminary data.</text>
</comment>
<dbReference type="NCBIfam" id="NF003296">
    <property type="entry name" value="PRK04296.1-1"/>
    <property type="match status" value="1"/>
</dbReference>
<keyword evidence="3 8" id="KW-0237">DNA synthesis</keyword>
<evidence type="ECO:0000256" key="2">
    <source>
        <dbReference type="ARBA" id="ARBA00012118"/>
    </source>
</evidence>
<evidence type="ECO:0000256" key="3">
    <source>
        <dbReference type="ARBA" id="ARBA00022634"/>
    </source>
</evidence>
<dbReference type="GO" id="GO:0004797">
    <property type="term" value="F:thymidine kinase activity"/>
    <property type="evidence" value="ECO:0007669"/>
    <property type="project" value="UniProtKB-UniRule"/>
</dbReference>
<feature type="binding site" evidence="8">
    <location>
        <position position="189"/>
    </location>
    <ligand>
        <name>Zn(2+)</name>
        <dbReference type="ChEBI" id="CHEBI:29105"/>
    </ligand>
</feature>
<evidence type="ECO:0000256" key="5">
    <source>
        <dbReference type="ARBA" id="ARBA00022741"/>
    </source>
</evidence>
<sequence>MTESLKGISGSMFAGKTETLLREISRAEISKKKVQVFKPIIDDRWGEKDKVRSHSGGEHQACAVKNAVDILECLDTDTQVVAIEEIQFFGPEIVSVVQALLEADIRVIFAGLSQDFRGEPFGSMPTLLALCDEIEKPTAICTEEVDGKICGADASKTQRLINGQPANFNDPIVLIGDEDEGYQARCPKHHKVPGKPIPKI</sequence>
<dbReference type="PATRIC" id="fig|1618378.3.peg.230"/>
<dbReference type="PANTHER" id="PTHR11441:SF0">
    <property type="entry name" value="THYMIDINE KINASE, CYTOSOLIC"/>
    <property type="match status" value="1"/>
</dbReference>
<comment type="subunit">
    <text evidence="8">Homotetramer.</text>
</comment>
<keyword evidence="5 8" id="KW-0547">Nucleotide-binding</keyword>
<keyword evidence="6 8" id="KW-0418">Kinase</keyword>
<dbReference type="GO" id="GO:0008270">
    <property type="term" value="F:zinc ion binding"/>
    <property type="evidence" value="ECO:0007669"/>
    <property type="project" value="UniProtKB-UniRule"/>
</dbReference>
<evidence type="ECO:0000256" key="12">
    <source>
        <dbReference type="RuleBase" id="RU004165"/>
    </source>
</evidence>
<protein>
    <recommendedName>
        <fullName evidence="2 8">Thymidine kinase</fullName>
        <ecNumber evidence="2 8">2.7.1.21</ecNumber>
    </recommendedName>
</protein>
<dbReference type="HAMAP" id="MF_00124">
    <property type="entry name" value="Thymidine_kinase"/>
    <property type="match status" value="1"/>
</dbReference>
<evidence type="ECO:0000256" key="11">
    <source>
        <dbReference type="RuleBase" id="RU000544"/>
    </source>
</evidence>
<dbReference type="Proteomes" id="UP000033854">
    <property type="component" value="Unassembled WGS sequence"/>
</dbReference>
<evidence type="ECO:0000313" key="13">
    <source>
        <dbReference type="EMBL" id="KKS43489.1"/>
    </source>
</evidence>
<feature type="binding site" evidence="8">
    <location>
        <position position="186"/>
    </location>
    <ligand>
        <name>Zn(2+)</name>
        <dbReference type="ChEBI" id="CHEBI:29105"/>
    </ligand>
</feature>
<dbReference type="EMBL" id="LCDA01000001">
    <property type="protein sequence ID" value="KKS43489.1"/>
    <property type="molecule type" value="Genomic_DNA"/>
</dbReference>